<evidence type="ECO:0000256" key="4">
    <source>
        <dbReference type="ARBA" id="ARBA00022491"/>
    </source>
</evidence>
<evidence type="ECO:0000256" key="3">
    <source>
        <dbReference type="ARBA" id="ARBA00022490"/>
    </source>
</evidence>
<keyword evidence="5 9" id="KW-0862">Zinc</keyword>
<dbReference type="PANTHER" id="PTHR33202:SF1">
    <property type="entry name" value="FERRIC UPTAKE REGULATION PROTEIN"/>
    <property type="match status" value="1"/>
</dbReference>
<dbReference type="InterPro" id="IPR036388">
    <property type="entry name" value="WH-like_DNA-bd_sf"/>
</dbReference>
<dbReference type="InterPro" id="IPR002481">
    <property type="entry name" value="FUR"/>
</dbReference>
<comment type="cofactor">
    <cofactor evidence="9">
        <name>Zn(2+)</name>
        <dbReference type="ChEBI" id="CHEBI:29105"/>
    </cofactor>
    <text evidence="9">Binds 1 zinc ion per subunit.</text>
</comment>
<evidence type="ECO:0000256" key="1">
    <source>
        <dbReference type="ARBA" id="ARBA00004496"/>
    </source>
</evidence>
<evidence type="ECO:0000256" key="9">
    <source>
        <dbReference type="PIRSR" id="PIRSR602481-1"/>
    </source>
</evidence>
<keyword evidence="12" id="KW-1185">Reference proteome</keyword>
<dbReference type="GO" id="GO:0000976">
    <property type="term" value="F:transcription cis-regulatory region binding"/>
    <property type="evidence" value="ECO:0007669"/>
    <property type="project" value="TreeGrafter"/>
</dbReference>
<accession>A0A4R6TS17</accession>
<evidence type="ECO:0000256" key="6">
    <source>
        <dbReference type="ARBA" id="ARBA00023015"/>
    </source>
</evidence>
<dbReference type="InterPro" id="IPR036390">
    <property type="entry name" value="WH_DNA-bd_sf"/>
</dbReference>
<organism evidence="11 12">
    <name type="scientific">Aureibacillus halotolerans</name>
    <dbReference type="NCBI Taxonomy" id="1508390"/>
    <lineage>
        <taxon>Bacteria</taxon>
        <taxon>Bacillati</taxon>
        <taxon>Bacillota</taxon>
        <taxon>Bacilli</taxon>
        <taxon>Bacillales</taxon>
        <taxon>Bacillaceae</taxon>
        <taxon>Aureibacillus</taxon>
    </lineage>
</organism>
<evidence type="ECO:0000256" key="2">
    <source>
        <dbReference type="ARBA" id="ARBA00007957"/>
    </source>
</evidence>
<evidence type="ECO:0000256" key="7">
    <source>
        <dbReference type="ARBA" id="ARBA00023125"/>
    </source>
</evidence>
<keyword evidence="8" id="KW-0804">Transcription</keyword>
<feature type="binding site" evidence="10">
    <location>
        <position position="126"/>
    </location>
    <ligand>
        <name>Fe cation</name>
        <dbReference type="ChEBI" id="CHEBI:24875"/>
    </ligand>
</feature>
<dbReference type="RefSeq" id="WP_133581688.1">
    <property type="nucleotide sequence ID" value="NZ_SNYJ01000018.1"/>
</dbReference>
<keyword evidence="4" id="KW-0678">Repressor</keyword>
<protein>
    <submittedName>
        <fullName evidence="11">Fur family zinc uptake regulator</fullName>
    </submittedName>
</protein>
<feature type="binding site" evidence="10">
    <location>
        <position position="89"/>
    </location>
    <ligand>
        <name>Fe cation</name>
        <dbReference type="ChEBI" id="CHEBI:24875"/>
    </ligand>
</feature>
<reference evidence="11 12" key="1">
    <citation type="submission" date="2019-03" db="EMBL/GenBank/DDBJ databases">
        <title>Genomic Encyclopedia of Type Strains, Phase IV (KMG-IV): sequencing the most valuable type-strain genomes for metagenomic binning, comparative biology and taxonomic classification.</title>
        <authorList>
            <person name="Goeker M."/>
        </authorList>
    </citation>
    <scope>NUCLEOTIDE SEQUENCE [LARGE SCALE GENOMIC DNA]</scope>
    <source>
        <strain evidence="11 12">DSM 28697</strain>
    </source>
</reference>
<dbReference type="Proteomes" id="UP000295632">
    <property type="component" value="Unassembled WGS sequence"/>
</dbReference>
<dbReference type="InterPro" id="IPR043135">
    <property type="entry name" value="Fur_C"/>
</dbReference>
<evidence type="ECO:0000256" key="10">
    <source>
        <dbReference type="PIRSR" id="PIRSR602481-2"/>
    </source>
</evidence>
<dbReference type="SUPFAM" id="SSF46785">
    <property type="entry name" value="Winged helix' DNA-binding domain"/>
    <property type="match status" value="1"/>
</dbReference>
<evidence type="ECO:0000313" key="12">
    <source>
        <dbReference type="Proteomes" id="UP000295632"/>
    </source>
</evidence>
<keyword evidence="9" id="KW-0479">Metal-binding</keyword>
<comment type="subcellular location">
    <subcellularLocation>
        <location evidence="1">Cytoplasm</location>
    </subcellularLocation>
</comment>
<dbReference type="Gene3D" id="1.10.10.10">
    <property type="entry name" value="Winged helix-like DNA-binding domain superfamily/Winged helix DNA-binding domain"/>
    <property type="match status" value="1"/>
</dbReference>
<keyword evidence="3" id="KW-0963">Cytoplasm</keyword>
<evidence type="ECO:0000256" key="8">
    <source>
        <dbReference type="ARBA" id="ARBA00023163"/>
    </source>
</evidence>
<dbReference type="CDD" id="cd07153">
    <property type="entry name" value="Fur_like"/>
    <property type="match status" value="1"/>
</dbReference>
<dbReference type="PANTHER" id="PTHR33202">
    <property type="entry name" value="ZINC UPTAKE REGULATION PROTEIN"/>
    <property type="match status" value="1"/>
</dbReference>
<sequence length="144" mass="16593">MNVQKAITILKDKGFKYTTKREDLLSLFAKNNGYLTARQVLETLKPDYPGLSFDTIYRNLYLFEELDILETTELNGEKMFRLSCGTNEHHHHFICLDCGKTVALHACPMPSIEAKEHLDKFEITGHKFEIYGKCNHCIEHPVSS</sequence>
<dbReference type="GO" id="GO:1900376">
    <property type="term" value="P:regulation of secondary metabolite biosynthetic process"/>
    <property type="evidence" value="ECO:0007669"/>
    <property type="project" value="TreeGrafter"/>
</dbReference>
<keyword evidence="7" id="KW-0238">DNA-binding</keyword>
<dbReference type="GO" id="GO:0005737">
    <property type="term" value="C:cytoplasm"/>
    <property type="evidence" value="ECO:0007669"/>
    <property type="project" value="UniProtKB-SubCell"/>
</dbReference>
<dbReference type="Gene3D" id="3.30.1490.190">
    <property type="match status" value="1"/>
</dbReference>
<dbReference type="GO" id="GO:0045892">
    <property type="term" value="P:negative regulation of DNA-templated transcription"/>
    <property type="evidence" value="ECO:0007669"/>
    <property type="project" value="TreeGrafter"/>
</dbReference>
<dbReference type="Pfam" id="PF01475">
    <property type="entry name" value="FUR"/>
    <property type="match status" value="1"/>
</dbReference>
<dbReference type="AlphaFoldDB" id="A0A4R6TS17"/>
<evidence type="ECO:0000256" key="5">
    <source>
        <dbReference type="ARBA" id="ARBA00022833"/>
    </source>
</evidence>
<dbReference type="GO" id="GO:0008270">
    <property type="term" value="F:zinc ion binding"/>
    <property type="evidence" value="ECO:0007669"/>
    <property type="project" value="TreeGrafter"/>
</dbReference>
<feature type="binding site" evidence="9">
    <location>
        <position position="98"/>
    </location>
    <ligand>
        <name>Zn(2+)</name>
        <dbReference type="ChEBI" id="CHEBI:29105"/>
    </ligand>
</feature>
<dbReference type="EMBL" id="SNYJ01000018">
    <property type="protein sequence ID" value="TDQ36398.1"/>
    <property type="molecule type" value="Genomic_DNA"/>
</dbReference>
<feature type="binding site" evidence="9">
    <location>
        <position position="134"/>
    </location>
    <ligand>
        <name>Zn(2+)</name>
        <dbReference type="ChEBI" id="CHEBI:29105"/>
    </ligand>
</feature>
<feature type="binding site" evidence="9">
    <location>
        <position position="95"/>
    </location>
    <ligand>
        <name>Zn(2+)</name>
        <dbReference type="ChEBI" id="CHEBI:29105"/>
    </ligand>
</feature>
<proteinExistence type="inferred from homology"/>
<name>A0A4R6TS17_9BACI</name>
<dbReference type="GO" id="GO:0003700">
    <property type="term" value="F:DNA-binding transcription factor activity"/>
    <property type="evidence" value="ECO:0007669"/>
    <property type="project" value="InterPro"/>
</dbReference>
<comment type="caution">
    <text evidence="11">The sequence shown here is derived from an EMBL/GenBank/DDBJ whole genome shotgun (WGS) entry which is preliminary data.</text>
</comment>
<keyword evidence="10" id="KW-0408">Iron</keyword>
<gene>
    <name evidence="11" type="ORF">EV213_11828</name>
</gene>
<comment type="similarity">
    <text evidence="2">Belongs to the Fur family.</text>
</comment>
<keyword evidence="6" id="KW-0805">Transcription regulation</keyword>
<evidence type="ECO:0000313" key="11">
    <source>
        <dbReference type="EMBL" id="TDQ36398.1"/>
    </source>
</evidence>
<feature type="binding site" evidence="9">
    <location>
        <position position="137"/>
    </location>
    <ligand>
        <name>Zn(2+)</name>
        <dbReference type="ChEBI" id="CHEBI:29105"/>
    </ligand>
</feature>
<comment type="cofactor">
    <cofactor evidence="10">
        <name>Mn(2+)</name>
        <dbReference type="ChEBI" id="CHEBI:29035"/>
    </cofactor>
    <cofactor evidence="10">
        <name>Fe(2+)</name>
        <dbReference type="ChEBI" id="CHEBI:29033"/>
    </cofactor>
    <text evidence="10">Binds 1 Mn(2+) or Fe(2+) ion per subunit.</text>
</comment>
<dbReference type="OrthoDB" id="8659436at2"/>